<dbReference type="PROSITE" id="PS00816">
    <property type="entry name" value="AIPM_HOMOCIT_SYNTH_2"/>
    <property type="match status" value="1"/>
</dbReference>
<evidence type="ECO:0000256" key="4">
    <source>
        <dbReference type="ARBA" id="ARBA00023304"/>
    </source>
</evidence>
<dbReference type="PANTHER" id="PTHR42880">
    <property type="entry name" value="HOMOCITRATE SYNTHASE"/>
    <property type="match status" value="1"/>
</dbReference>
<comment type="similarity">
    <text evidence="1 6">Belongs to the alpha-IPM synthase/homocitrate synthase family.</text>
</comment>
<dbReference type="PROSITE" id="PS00815">
    <property type="entry name" value="AIPM_HOMOCIT_SYNTH_1"/>
    <property type="match status" value="1"/>
</dbReference>
<evidence type="ECO:0000256" key="1">
    <source>
        <dbReference type="ARBA" id="ARBA00006154"/>
    </source>
</evidence>
<proteinExistence type="inferred from homology"/>
<dbReference type="FunFam" id="3.20.20.70:FF:000010">
    <property type="entry name" value="2-isopropylmalate synthase"/>
    <property type="match status" value="1"/>
</dbReference>
<evidence type="ECO:0000256" key="2">
    <source>
        <dbReference type="ARBA" id="ARBA00022605"/>
    </source>
</evidence>
<evidence type="ECO:0000256" key="3">
    <source>
        <dbReference type="ARBA" id="ARBA00022679"/>
    </source>
</evidence>
<dbReference type="InterPro" id="IPR002034">
    <property type="entry name" value="AIPM/Hcit_synth_CS"/>
</dbReference>
<dbReference type="InterPro" id="IPR011830">
    <property type="entry name" value="LEU1_arch"/>
</dbReference>
<keyword evidence="2" id="KW-0028">Amino-acid biosynthesis</keyword>
<dbReference type="EMBL" id="DSTX01000002">
    <property type="protein sequence ID" value="HFK20175.1"/>
    <property type="molecule type" value="Genomic_DNA"/>
</dbReference>
<dbReference type="SUPFAM" id="SSF110921">
    <property type="entry name" value="2-isopropylmalate synthase LeuA, allosteric (dimerisation) domain"/>
    <property type="match status" value="1"/>
</dbReference>
<dbReference type="InterPro" id="IPR013785">
    <property type="entry name" value="Aldolase_TIM"/>
</dbReference>
<accession>A0A7C3J1V3</accession>
<dbReference type="GO" id="GO:0003852">
    <property type="term" value="F:2-isopropylmalate synthase activity"/>
    <property type="evidence" value="ECO:0007669"/>
    <property type="project" value="InterPro"/>
</dbReference>
<dbReference type="CDD" id="cd07940">
    <property type="entry name" value="DRE_TIM_IPMS"/>
    <property type="match status" value="1"/>
</dbReference>
<dbReference type="PROSITE" id="PS50991">
    <property type="entry name" value="PYR_CT"/>
    <property type="match status" value="1"/>
</dbReference>
<protein>
    <submittedName>
        <fullName evidence="8">2-isopropylmalate synthase</fullName>
    </submittedName>
</protein>
<comment type="caution">
    <text evidence="8">The sequence shown here is derived from an EMBL/GenBank/DDBJ whole genome shotgun (WGS) entry which is preliminary data.</text>
</comment>
<feature type="domain" description="Pyruvate carboxyltransferase" evidence="7">
    <location>
        <begin position="23"/>
        <end position="274"/>
    </location>
</feature>
<dbReference type="Gene3D" id="1.10.238.260">
    <property type="match status" value="1"/>
</dbReference>
<gene>
    <name evidence="8" type="ORF">ENS19_02740</name>
</gene>
<sequence length="514" mass="55551">MEGVFVSDFIEPVRQRANFPPRIDILDTTLRDGEQTPGVCFTLEEKLEIARKLSELGVDVIEAGFPVNSDEEMETVRTIKGLGLKSKVCGLARCITGDIDACMKADVDRVHIFIATSDIHLKYKLRIDEEKAFEQAVAATEYVKRHGLECEFSCEDATRTPLGRLVRFYNGVEKAGADIHNVPDTVGVMEPQAMYELVSALTGKLSKPISMHCHNDFGMATANTLAGIKAGASQAHVTVNGLGERGGNASLEQVVTAATAMYHIEHGVKLSLLKEASKLVERCSMIKLMPNFPIVGDNAFAHEAGIHVHGVLARAESYEPLSPEMVGQKRRIVMGKHTGKHAVANFVKERYNLDDQQIKAIVEKVRCLTINKKKITEGDVNAIVDSVMGSLPDTEKAVNLDEILVVTGNKITPTASVQLSLNGSRRVSAGVGTGPVDALSKAIQTALGEEIKLLNYKLEAISGGTDSLCSVEVVVEDMDGRNAVGVAVGGDIVMVSANALLESLNRIYAMRKSK</sequence>
<dbReference type="InterPro" id="IPR013709">
    <property type="entry name" value="2-isopropylmalate_synth_dimer"/>
</dbReference>
<organism evidence="8">
    <name type="scientific">Candidatus Methanomethylicus mesodigestus</name>
    <dbReference type="NCBI Taxonomy" id="1867258"/>
    <lineage>
        <taxon>Archaea</taxon>
        <taxon>Thermoproteota</taxon>
        <taxon>Methanosuratincolia</taxon>
        <taxon>Candidatus Methanomethylicales</taxon>
        <taxon>Candidatus Methanomethylicaceae</taxon>
        <taxon>Candidatus Methanomethylicus</taxon>
    </lineage>
</organism>
<dbReference type="PANTHER" id="PTHR42880:SF2">
    <property type="entry name" value="(R)-CITRAMALATE SYNTHASE CIMA"/>
    <property type="match status" value="1"/>
</dbReference>
<name>A0A7C3J1V3_9CREN</name>
<dbReference type="GO" id="GO:0009098">
    <property type="term" value="P:L-leucine biosynthetic process"/>
    <property type="evidence" value="ECO:0007669"/>
    <property type="project" value="InterPro"/>
</dbReference>
<reference evidence="8" key="1">
    <citation type="journal article" date="2020" name="mSystems">
        <title>Genome- and Community-Level Interaction Insights into Carbon Utilization and Element Cycling Functions of Hydrothermarchaeota in Hydrothermal Sediment.</title>
        <authorList>
            <person name="Zhou Z."/>
            <person name="Liu Y."/>
            <person name="Xu W."/>
            <person name="Pan J."/>
            <person name="Luo Z.H."/>
            <person name="Li M."/>
        </authorList>
    </citation>
    <scope>NUCLEOTIDE SEQUENCE [LARGE SCALE GENOMIC DNA]</scope>
    <source>
        <strain evidence="8">SpSt-468</strain>
    </source>
</reference>
<comment type="pathway">
    <text evidence="5">Amino-acid biosynthesis.</text>
</comment>
<dbReference type="InterPro" id="IPR054691">
    <property type="entry name" value="LeuA/HCS_post-cat"/>
</dbReference>
<dbReference type="InterPro" id="IPR000891">
    <property type="entry name" value="PYR_CT"/>
</dbReference>
<evidence type="ECO:0000259" key="7">
    <source>
        <dbReference type="PROSITE" id="PS50991"/>
    </source>
</evidence>
<dbReference type="Gene3D" id="3.30.160.270">
    <property type="match status" value="1"/>
</dbReference>
<dbReference type="Pfam" id="PF22617">
    <property type="entry name" value="HCS_D2"/>
    <property type="match status" value="1"/>
</dbReference>
<dbReference type="SUPFAM" id="SSF51569">
    <property type="entry name" value="Aldolase"/>
    <property type="match status" value="1"/>
</dbReference>
<dbReference type="NCBIfam" id="NF002085">
    <property type="entry name" value="PRK00915.1-2"/>
    <property type="match status" value="1"/>
</dbReference>
<dbReference type="InterPro" id="IPR036230">
    <property type="entry name" value="LeuA_allosteric_dom_sf"/>
</dbReference>
<keyword evidence="3 6" id="KW-0808">Transferase</keyword>
<dbReference type="AlphaFoldDB" id="A0A7C3J1V3"/>
<dbReference type="Pfam" id="PF08502">
    <property type="entry name" value="LeuA_dimer"/>
    <property type="match status" value="1"/>
</dbReference>
<evidence type="ECO:0000313" key="8">
    <source>
        <dbReference type="EMBL" id="HFK20175.1"/>
    </source>
</evidence>
<dbReference type="Pfam" id="PF00682">
    <property type="entry name" value="HMGL-like"/>
    <property type="match status" value="1"/>
</dbReference>
<dbReference type="FunFam" id="1.10.238.260:FF:000001">
    <property type="entry name" value="2-isopropylmalate synthase"/>
    <property type="match status" value="1"/>
</dbReference>
<evidence type="ECO:0000256" key="5">
    <source>
        <dbReference type="ARBA" id="ARBA00029440"/>
    </source>
</evidence>
<dbReference type="SMART" id="SM00917">
    <property type="entry name" value="LeuA_dimer"/>
    <property type="match status" value="1"/>
</dbReference>
<dbReference type="Gene3D" id="3.20.20.70">
    <property type="entry name" value="Aldolase class I"/>
    <property type="match status" value="1"/>
</dbReference>
<evidence type="ECO:0000256" key="6">
    <source>
        <dbReference type="RuleBase" id="RU003523"/>
    </source>
</evidence>
<keyword evidence="4" id="KW-0100">Branched-chain amino acid biosynthesis</keyword>
<dbReference type="NCBIfam" id="TIGR02090">
    <property type="entry name" value="LEU1_arch"/>
    <property type="match status" value="1"/>
</dbReference>